<keyword evidence="2" id="KW-1185">Reference proteome</keyword>
<proteinExistence type="predicted"/>
<sequence>MYNQWNWEQKHPVIHLRLSKLDYQKSGLYEALSIEIGILAKEQGVELESNHLKGRFEELIRRASGNGKVFDPD</sequence>
<evidence type="ECO:0000313" key="1">
    <source>
        <dbReference type="EMBL" id="WQG93126.1"/>
    </source>
</evidence>
<evidence type="ECO:0000313" key="2">
    <source>
        <dbReference type="Proteomes" id="UP001326715"/>
    </source>
</evidence>
<protein>
    <submittedName>
        <fullName evidence="1">Uncharacterized protein</fullName>
    </submittedName>
</protein>
<organism evidence="1 2">
    <name type="scientific">Chitinophaga sancti</name>
    <dbReference type="NCBI Taxonomy" id="1004"/>
    <lineage>
        <taxon>Bacteria</taxon>
        <taxon>Pseudomonadati</taxon>
        <taxon>Bacteroidota</taxon>
        <taxon>Chitinophagia</taxon>
        <taxon>Chitinophagales</taxon>
        <taxon>Chitinophagaceae</taxon>
        <taxon>Chitinophaga</taxon>
    </lineage>
</organism>
<accession>A0ABZ0XQZ3</accession>
<name>A0ABZ0XQZ3_9BACT</name>
<dbReference type="Proteomes" id="UP001326715">
    <property type="component" value="Chromosome"/>
</dbReference>
<dbReference type="EMBL" id="CP140154">
    <property type="protein sequence ID" value="WQG93126.1"/>
    <property type="molecule type" value="Genomic_DNA"/>
</dbReference>
<gene>
    <name evidence="1" type="ORF">SR876_23105</name>
</gene>
<reference evidence="1 2" key="1">
    <citation type="submission" date="2023-11" db="EMBL/GenBank/DDBJ databases">
        <title>MicrobeMod: A computational toolkit for identifying prokaryotic methylation and restriction-modification with nanopore sequencing.</title>
        <authorList>
            <person name="Crits-Christoph A."/>
            <person name="Kang S.C."/>
            <person name="Lee H."/>
            <person name="Ostrov N."/>
        </authorList>
    </citation>
    <scope>NUCLEOTIDE SEQUENCE [LARGE SCALE GENOMIC DNA]</scope>
    <source>
        <strain evidence="1 2">ATCC 23090</strain>
    </source>
</reference>
<dbReference type="RefSeq" id="WP_245801862.1">
    <property type="nucleotide sequence ID" value="NZ_CP140154.1"/>
</dbReference>